<dbReference type="CDD" id="cd00086">
    <property type="entry name" value="homeodomain"/>
    <property type="match status" value="1"/>
</dbReference>
<dbReference type="SUPFAM" id="SSF46689">
    <property type="entry name" value="Homeodomain-like"/>
    <property type="match status" value="1"/>
</dbReference>
<sequence>MGSVQNNNKNQQLIIMEPIITIKMKIRTKNINDNHEKEKEIEFYDDEDINLDLLKVLESLTYKEEHHKFRSNNILRPSFFHPIKQPPIIITTSYSLVPAVGAAPPISMVSQPSTITTSSSIHRPPFLISSIMGIRESPTGDLMLQRPPHGGYTIKEENAPLDMSSMSSVSSLPPPPPQMKMKTSDGHMVDENGLIIEGGSDSGDEDDTGSTDAGINPSTRRKQRRYRTTFSSFQLEELERAFSRTHYPDVFTRTTFKSRHDP</sequence>
<dbReference type="InterPro" id="IPR009057">
    <property type="entry name" value="Homeodomain-like_sf"/>
</dbReference>
<gene>
    <name evidence="3" type="ORF">LSAA_8761</name>
</gene>
<keyword evidence="4" id="KW-1185">Reference proteome</keyword>
<dbReference type="PANTHER" id="PTHR24329:SF337">
    <property type="entry name" value="ARISTALESS RELATED HOMEOBOX"/>
    <property type="match status" value="1"/>
</dbReference>
<dbReference type="EMBL" id="HG994583">
    <property type="protein sequence ID" value="CAF2924819.1"/>
    <property type="molecule type" value="Genomic_DNA"/>
</dbReference>
<dbReference type="InterPro" id="IPR001356">
    <property type="entry name" value="HD"/>
</dbReference>
<dbReference type="GO" id="GO:0005634">
    <property type="term" value="C:nucleus"/>
    <property type="evidence" value="ECO:0007669"/>
    <property type="project" value="UniProtKB-SubCell"/>
</dbReference>
<dbReference type="AlphaFoldDB" id="A0A7R8CYJ2"/>
<dbReference type="Gene3D" id="1.10.10.60">
    <property type="entry name" value="Homeodomain-like"/>
    <property type="match status" value="1"/>
</dbReference>
<proteinExistence type="predicted"/>
<dbReference type="Proteomes" id="UP000675881">
    <property type="component" value="Chromosome 4"/>
</dbReference>
<evidence type="ECO:0000256" key="2">
    <source>
        <dbReference type="RuleBase" id="RU000682"/>
    </source>
</evidence>
<reference evidence="3" key="1">
    <citation type="submission" date="2021-02" db="EMBL/GenBank/DDBJ databases">
        <authorList>
            <person name="Bekaert M."/>
        </authorList>
    </citation>
    <scope>NUCLEOTIDE SEQUENCE</scope>
    <source>
        <strain evidence="3">IoA-00</strain>
    </source>
</reference>
<evidence type="ECO:0000313" key="3">
    <source>
        <dbReference type="EMBL" id="CAF2924819.1"/>
    </source>
</evidence>
<dbReference type="PANTHER" id="PTHR24329">
    <property type="entry name" value="HOMEOBOX PROTEIN ARISTALESS"/>
    <property type="match status" value="1"/>
</dbReference>
<dbReference type="InterPro" id="IPR050649">
    <property type="entry name" value="Paired_Homeobox_TFs"/>
</dbReference>
<evidence type="ECO:0000256" key="1">
    <source>
        <dbReference type="ARBA" id="ARBA00004123"/>
    </source>
</evidence>
<dbReference type="OrthoDB" id="6159439at2759"/>
<accession>A0A7R8CYJ2</accession>
<dbReference type="GO" id="GO:0000977">
    <property type="term" value="F:RNA polymerase II transcription regulatory region sequence-specific DNA binding"/>
    <property type="evidence" value="ECO:0007669"/>
    <property type="project" value="TreeGrafter"/>
</dbReference>
<organism evidence="3 4">
    <name type="scientific">Lepeophtheirus salmonis</name>
    <name type="common">Salmon louse</name>
    <name type="synonym">Caligus salmonis</name>
    <dbReference type="NCBI Taxonomy" id="72036"/>
    <lineage>
        <taxon>Eukaryota</taxon>
        <taxon>Metazoa</taxon>
        <taxon>Ecdysozoa</taxon>
        <taxon>Arthropoda</taxon>
        <taxon>Crustacea</taxon>
        <taxon>Multicrustacea</taxon>
        <taxon>Hexanauplia</taxon>
        <taxon>Copepoda</taxon>
        <taxon>Siphonostomatoida</taxon>
        <taxon>Caligidae</taxon>
        <taxon>Lepeophtheirus</taxon>
    </lineage>
</organism>
<dbReference type="Pfam" id="PF00046">
    <property type="entry name" value="Homeodomain"/>
    <property type="match status" value="1"/>
</dbReference>
<keyword evidence="2" id="KW-0371">Homeobox</keyword>
<protein>
    <submittedName>
        <fullName evidence="3">ARX</fullName>
    </submittedName>
</protein>
<keyword evidence="2" id="KW-0238">DNA-binding</keyword>
<keyword evidence="2" id="KW-0539">Nucleus</keyword>
<name>A0A7R8CYJ2_LEPSM</name>
<dbReference type="GO" id="GO:0000981">
    <property type="term" value="F:DNA-binding transcription factor activity, RNA polymerase II-specific"/>
    <property type="evidence" value="ECO:0007669"/>
    <property type="project" value="TreeGrafter"/>
</dbReference>
<comment type="subcellular location">
    <subcellularLocation>
        <location evidence="1 2">Nucleus</location>
    </subcellularLocation>
</comment>
<evidence type="ECO:0000313" key="4">
    <source>
        <dbReference type="Proteomes" id="UP000675881"/>
    </source>
</evidence>